<evidence type="ECO:0000313" key="4">
    <source>
        <dbReference type="Proteomes" id="UP001165065"/>
    </source>
</evidence>
<feature type="coiled-coil region" evidence="1">
    <location>
        <begin position="146"/>
        <end position="180"/>
    </location>
</feature>
<dbReference type="OrthoDB" id="10552037at2759"/>
<feature type="compositionally biased region" description="Low complexity" evidence="2">
    <location>
        <begin position="27"/>
        <end position="42"/>
    </location>
</feature>
<gene>
    <name evidence="3" type="ORF">TrCOL_g11916</name>
</gene>
<name>A0A9W7FZL2_9STRA</name>
<feature type="region of interest" description="Disordered" evidence="2">
    <location>
        <begin position="1"/>
        <end position="59"/>
    </location>
</feature>
<dbReference type="AlphaFoldDB" id="A0A9W7FZL2"/>
<feature type="region of interest" description="Disordered" evidence="2">
    <location>
        <begin position="295"/>
        <end position="320"/>
    </location>
</feature>
<dbReference type="EMBL" id="BRYA01000606">
    <property type="protein sequence ID" value="GMI25318.1"/>
    <property type="molecule type" value="Genomic_DNA"/>
</dbReference>
<feature type="compositionally biased region" description="Polar residues" evidence="2">
    <location>
        <begin position="1"/>
        <end position="26"/>
    </location>
</feature>
<keyword evidence="1" id="KW-0175">Coiled coil</keyword>
<proteinExistence type="predicted"/>
<keyword evidence="4" id="KW-1185">Reference proteome</keyword>
<evidence type="ECO:0000256" key="1">
    <source>
        <dbReference type="SAM" id="Coils"/>
    </source>
</evidence>
<feature type="coiled-coil region" evidence="1">
    <location>
        <begin position="213"/>
        <end position="247"/>
    </location>
</feature>
<dbReference type="Proteomes" id="UP001165065">
    <property type="component" value="Unassembled WGS sequence"/>
</dbReference>
<comment type="caution">
    <text evidence="3">The sequence shown here is derived from an EMBL/GenBank/DDBJ whole genome shotgun (WGS) entry which is preliminary data.</text>
</comment>
<protein>
    <submittedName>
        <fullName evidence="3">Uncharacterized protein</fullName>
    </submittedName>
</protein>
<evidence type="ECO:0000313" key="3">
    <source>
        <dbReference type="EMBL" id="GMI25318.1"/>
    </source>
</evidence>
<reference evidence="4" key="1">
    <citation type="journal article" date="2023" name="Commun. Biol.">
        <title>Genome analysis of Parmales, the sister group of diatoms, reveals the evolutionary specialization of diatoms from phago-mixotrophs to photoautotrophs.</title>
        <authorList>
            <person name="Ban H."/>
            <person name="Sato S."/>
            <person name="Yoshikawa S."/>
            <person name="Yamada K."/>
            <person name="Nakamura Y."/>
            <person name="Ichinomiya M."/>
            <person name="Sato N."/>
            <person name="Blanc-Mathieu R."/>
            <person name="Endo H."/>
            <person name="Kuwata A."/>
            <person name="Ogata H."/>
        </authorList>
    </citation>
    <scope>NUCLEOTIDE SEQUENCE [LARGE SCALE GENOMIC DNA]</scope>
</reference>
<evidence type="ECO:0000256" key="2">
    <source>
        <dbReference type="SAM" id="MobiDB-lite"/>
    </source>
</evidence>
<organism evidence="3 4">
    <name type="scientific">Triparma columacea</name>
    <dbReference type="NCBI Taxonomy" id="722753"/>
    <lineage>
        <taxon>Eukaryota</taxon>
        <taxon>Sar</taxon>
        <taxon>Stramenopiles</taxon>
        <taxon>Ochrophyta</taxon>
        <taxon>Bolidophyceae</taxon>
        <taxon>Parmales</taxon>
        <taxon>Triparmaceae</taxon>
        <taxon>Triparma</taxon>
    </lineage>
</organism>
<accession>A0A9W7FZL2</accession>
<sequence>MPLPASISSRSPLSPQFSHGTRTPTQRSKSVYLSGSSSDSVPGGPPRPPLGSSDSIKFYGAGPLQRRASASIVTGSLDGSLNLGYPSPKGTAVCQHCVRLKAENGDVIEKLKKEVERGTFYREEMERSRAERDEARGEVSDANKFKDSCIKRLRDAEDTIRRLERAVKEAERKGKEEVERERLKGEEERVGRSLAEGELVECKKEMGVLEGKVKAMGKQLSGLECEKEKISRERDEAVEELLRIVNERRGEKDVGEEREEKERRLVEQIGVIKKEWERMKGENLKLLGILKRGEKKTSDKGTVTENDGGGGGSSDTCVGTSPLKIRSMGVGTDEADTREVATVVFASNGTQTEKVDDSRVRRAVQMLRESVESELSSVRKHNHLLNLSNTGNLRALQVKVSGLELRLSAANRIKDVLEFHAVSAERKLGEYEVDTAEKIKKGREGRGRMEKERLAKELEGLEQRSKEAGGIMGEMMMGKVPAARVKVEEAKVVREGVVREIVEGMGEIWGGERVEMNANGEVRNFYI</sequence>